<dbReference type="EMBL" id="CM001220">
    <property type="protein sequence ID" value="KEH32097.1"/>
    <property type="molecule type" value="Genomic_DNA"/>
</dbReference>
<keyword evidence="3" id="KW-1185">Reference proteome</keyword>
<reference evidence="1 3" key="1">
    <citation type="journal article" date="2011" name="Nature">
        <title>The Medicago genome provides insight into the evolution of rhizobial symbioses.</title>
        <authorList>
            <person name="Young N.D."/>
            <person name="Debelle F."/>
            <person name="Oldroyd G.E."/>
            <person name="Geurts R."/>
            <person name="Cannon S.B."/>
            <person name="Udvardi M.K."/>
            <person name="Benedito V.A."/>
            <person name="Mayer K.F."/>
            <person name="Gouzy J."/>
            <person name="Schoof H."/>
            <person name="Van de Peer Y."/>
            <person name="Proost S."/>
            <person name="Cook D.R."/>
            <person name="Meyers B.C."/>
            <person name="Spannagl M."/>
            <person name="Cheung F."/>
            <person name="De Mita S."/>
            <person name="Krishnakumar V."/>
            <person name="Gundlach H."/>
            <person name="Zhou S."/>
            <person name="Mudge J."/>
            <person name="Bharti A.K."/>
            <person name="Murray J.D."/>
            <person name="Naoumkina M.A."/>
            <person name="Rosen B."/>
            <person name="Silverstein K.A."/>
            <person name="Tang H."/>
            <person name="Rombauts S."/>
            <person name="Zhao P.X."/>
            <person name="Zhou P."/>
            <person name="Barbe V."/>
            <person name="Bardou P."/>
            <person name="Bechner M."/>
            <person name="Bellec A."/>
            <person name="Berger A."/>
            <person name="Berges H."/>
            <person name="Bidwell S."/>
            <person name="Bisseling T."/>
            <person name="Choisne N."/>
            <person name="Couloux A."/>
            <person name="Denny R."/>
            <person name="Deshpande S."/>
            <person name="Dai X."/>
            <person name="Doyle J.J."/>
            <person name="Dudez A.M."/>
            <person name="Farmer A.D."/>
            <person name="Fouteau S."/>
            <person name="Franken C."/>
            <person name="Gibelin C."/>
            <person name="Gish J."/>
            <person name="Goldstein S."/>
            <person name="Gonzalez A.J."/>
            <person name="Green P.J."/>
            <person name="Hallab A."/>
            <person name="Hartog M."/>
            <person name="Hua A."/>
            <person name="Humphray S.J."/>
            <person name="Jeong D.H."/>
            <person name="Jing Y."/>
            <person name="Jocker A."/>
            <person name="Kenton S.M."/>
            <person name="Kim D.J."/>
            <person name="Klee K."/>
            <person name="Lai H."/>
            <person name="Lang C."/>
            <person name="Lin S."/>
            <person name="Macmil S.L."/>
            <person name="Magdelenat G."/>
            <person name="Matthews L."/>
            <person name="McCorrison J."/>
            <person name="Monaghan E.L."/>
            <person name="Mun J.H."/>
            <person name="Najar F.Z."/>
            <person name="Nicholson C."/>
            <person name="Noirot C."/>
            <person name="O'Bleness M."/>
            <person name="Paule C.R."/>
            <person name="Poulain J."/>
            <person name="Prion F."/>
            <person name="Qin B."/>
            <person name="Qu C."/>
            <person name="Retzel E.F."/>
            <person name="Riddle C."/>
            <person name="Sallet E."/>
            <person name="Samain S."/>
            <person name="Samson N."/>
            <person name="Sanders I."/>
            <person name="Saurat O."/>
            <person name="Scarpelli C."/>
            <person name="Schiex T."/>
            <person name="Segurens B."/>
            <person name="Severin A.J."/>
            <person name="Sherrier D.J."/>
            <person name="Shi R."/>
            <person name="Sims S."/>
            <person name="Singer S.R."/>
            <person name="Sinharoy S."/>
            <person name="Sterck L."/>
            <person name="Viollet A."/>
            <person name="Wang B.B."/>
            <person name="Wang K."/>
            <person name="Wang M."/>
            <person name="Wang X."/>
            <person name="Warfsmann J."/>
            <person name="Weissenbach J."/>
            <person name="White D.D."/>
            <person name="White J.D."/>
            <person name="Wiley G.B."/>
            <person name="Wincker P."/>
            <person name="Xing Y."/>
            <person name="Yang L."/>
            <person name="Yao Z."/>
            <person name="Ying F."/>
            <person name="Zhai J."/>
            <person name="Zhou L."/>
            <person name="Zuber A."/>
            <person name="Denarie J."/>
            <person name="Dixon R.A."/>
            <person name="May G.D."/>
            <person name="Schwartz D.C."/>
            <person name="Rogers J."/>
            <person name="Quetier F."/>
            <person name="Town C.D."/>
            <person name="Roe B.A."/>
        </authorList>
    </citation>
    <scope>NUCLEOTIDE SEQUENCE [LARGE SCALE GENOMIC DNA]</scope>
    <source>
        <strain evidence="1">A17</strain>
        <strain evidence="2 3">cv. Jemalong A17</strain>
    </source>
</reference>
<accession>A0A072UQY8</accession>
<dbReference type="HOGENOM" id="CLU_2149587_0_0_1"/>
<gene>
    <name evidence="1" type="ordered locus">MTR_4g112995</name>
</gene>
<reference evidence="1 3" key="2">
    <citation type="journal article" date="2014" name="BMC Genomics">
        <title>An improved genome release (version Mt4.0) for the model legume Medicago truncatula.</title>
        <authorList>
            <person name="Tang H."/>
            <person name="Krishnakumar V."/>
            <person name="Bidwell S."/>
            <person name="Rosen B."/>
            <person name="Chan A."/>
            <person name="Zhou S."/>
            <person name="Gentzbittel L."/>
            <person name="Childs K.L."/>
            <person name="Yandell M."/>
            <person name="Gundlach H."/>
            <person name="Mayer K.F."/>
            <person name="Schwartz D.C."/>
            <person name="Town C.D."/>
        </authorList>
    </citation>
    <scope>GENOME REANNOTATION</scope>
    <source>
        <strain evidence="1">A17</strain>
        <strain evidence="2 3">cv. Jemalong A17</strain>
    </source>
</reference>
<organism evidence="1 3">
    <name type="scientific">Medicago truncatula</name>
    <name type="common">Barrel medic</name>
    <name type="synonym">Medicago tribuloides</name>
    <dbReference type="NCBI Taxonomy" id="3880"/>
    <lineage>
        <taxon>Eukaryota</taxon>
        <taxon>Viridiplantae</taxon>
        <taxon>Streptophyta</taxon>
        <taxon>Embryophyta</taxon>
        <taxon>Tracheophyta</taxon>
        <taxon>Spermatophyta</taxon>
        <taxon>Magnoliopsida</taxon>
        <taxon>eudicotyledons</taxon>
        <taxon>Gunneridae</taxon>
        <taxon>Pentapetalae</taxon>
        <taxon>rosids</taxon>
        <taxon>fabids</taxon>
        <taxon>Fabales</taxon>
        <taxon>Fabaceae</taxon>
        <taxon>Papilionoideae</taxon>
        <taxon>50 kb inversion clade</taxon>
        <taxon>NPAAA clade</taxon>
        <taxon>Hologalegina</taxon>
        <taxon>IRL clade</taxon>
        <taxon>Trifolieae</taxon>
        <taxon>Medicago</taxon>
    </lineage>
</organism>
<keyword evidence="1" id="KW-0472">Membrane</keyword>
<evidence type="ECO:0000313" key="2">
    <source>
        <dbReference type="EnsemblPlants" id="KEH32097"/>
    </source>
</evidence>
<name>A0A072UQY8_MEDTR</name>
<dbReference type="EnsemblPlants" id="KEH32097">
    <property type="protein sequence ID" value="KEH32097"/>
    <property type="gene ID" value="MTR_4g112995"/>
</dbReference>
<reference evidence="2" key="3">
    <citation type="submission" date="2015-04" db="UniProtKB">
        <authorList>
            <consortium name="EnsemblPlants"/>
        </authorList>
    </citation>
    <scope>IDENTIFICATION</scope>
    <source>
        <strain evidence="2">cv. Jemalong A17</strain>
    </source>
</reference>
<sequence>MVRQVVLIVFTAAPPLSCRRRFATHFAFQICRHDPFSGAAMLRFSVKGVVLVGFQDRGTVHFRWAVQIVALFTFGGLFYRLAVVVAEIGGCSWIKFIGKIKCVLKNRNLLVD</sequence>
<dbReference type="AlphaFoldDB" id="A0A072UQY8"/>
<evidence type="ECO:0000313" key="1">
    <source>
        <dbReference type="EMBL" id="KEH32097.1"/>
    </source>
</evidence>
<keyword evidence="1" id="KW-0812">Transmembrane</keyword>
<protein>
    <submittedName>
        <fullName evidence="1">Transmembrane protein, putative</fullName>
    </submittedName>
</protein>
<evidence type="ECO:0000313" key="3">
    <source>
        <dbReference type="Proteomes" id="UP000002051"/>
    </source>
</evidence>
<proteinExistence type="predicted"/>
<dbReference type="Proteomes" id="UP000002051">
    <property type="component" value="Chromosome 4"/>
</dbReference>